<evidence type="ECO:0000313" key="2">
    <source>
        <dbReference type="EMBL" id="VDK46695.1"/>
    </source>
</evidence>
<feature type="region of interest" description="Disordered" evidence="1">
    <location>
        <begin position="80"/>
        <end position="147"/>
    </location>
</feature>
<protein>
    <recommendedName>
        <fullName evidence="4">SAM-dependent MTase RsmB/NOP-type domain-containing protein</fullName>
    </recommendedName>
</protein>
<name>A0A3P6R0N1_CYLGO</name>
<organism evidence="2 3">
    <name type="scientific">Cylicostephanus goldi</name>
    <name type="common">Nematode worm</name>
    <dbReference type="NCBI Taxonomy" id="71465"/>
    <lineage>
        <taxon>Eukaryota</taxon>
        <taxon>Metazoa</taxon>
        <taxon>Ecdysozoa</taxon>
        <taxon>Nematoda</taxon>
        <taxon>Chromadorea</taxon>
        <taxon>Rhabditida</taxon>
        <taxon>Rhabditina</taxon>
        <taxon>Rhabditomorpha</taxon>
        <taxon>Strongyloidea</taxon>
        <taxon>Strongylidae</taxon>
        <taxon>Cylicostephanus</taxon>
    </lineage>
</organism>
<feature type="region of interest" description="Disordered" evidence="1">
    <location>
        <begin position="162"/>
        <end position="194"/>
    </location>
</feature>
<feature type="compositionally biased region" description="Basic residues" evidence="1">
    <location>
        <begin position="120"/>
        <end position="130"/>
    </location>
</feature>
<evidence type="ECO:0000256" key="1">
    <source>
        <dbReference type="SAM" id="MobiDB-lite"/>
    </source>
</evidence>
<feature type="compositionally biased region" description="Basic and acidic residues" evidence="1">
    <location>
        <begin position="83"/>
        <end position="104"/>
    </location>
</feature>
<dbReference type="Gene3D" id="3.40.50.150">
    <property type="entry name" value="Vaccinia Virus protein VP39"/>
    <property type="match status" value="1"/>
</dbReference>
<dbReference type="Proteomes" id="UP000271889">
    <property type="component" value="Unassembled WGS sequence"/>
</dbReference>
<gene>
    <name evidence="2" type="ORF">CGOC_LOCUS836</name>
</gene>
<accession>A0A3P6R0N1</accession>
<proteinExistence type="predicted"/>
<sequence length="194" mass="21805">MIKPKLNLRTRNAVVTCSILLLSAFREYRFHPSLSLTRRYYPHVHNIDGFFVAKLKKLSNAKMGKASVDIAQRENLENNGVEKQAKVNGEKSKIKSSKLKEKQGSDTSDDEESSKVPGNSKRKMKKKRNQLKNLAKKVPASDDGFNKTGFVHKIKKQKTFKKKIGKRALAKTSAKMVKNKRKKLMAKTGAGSSS</sequence>
<keyword evidence="3" id="KW-1185">Reference proteome</keyword>
<dbReference type="OrthoDB" id="427002at2759"/>
<dbReference type="InterPro" id="IPR029063">
    <property type="entry name" value="SAM-dependent_MTases_sf"/>
</dbReference>
<evidence type="ECO:0008006" key="4">
    <source>
        <dbReference type="Google" id="ProtNLM"/>
    </source>
</evidence>
<reference evidence="2 3" key="1">
    <citation type="submission" date="2018-11" db="EMBL/GenBank/DDBJ databases">
        <authorList>
            <consortium name="Pathogen Informatics"/>
        </authorList>
    </citation>
    <scope>NUCLEOTIDE SEQUENCE [LARGE SCALE GENOMIC DNA]</scope>
</reference>
<dbReference type="EMBL" id="UYRV01001313">
    <property type="protein sequence ID" value="VDK46695.1"/>
    <property type="molecule type" value="Genomic_DNA"/>
</dbReference>
<dbReference type="AlphaFoldDB" id="A0A3P6R0N1"/>
<evidence type="ECO:0000313" key="3">
    <source>
        <dbReference type="Proteomes" id="UP000271889"/>
    </source>
</evidence>